<organism evidence="4 5">
    <name type="scientific">Lentisphaera araneosa HTCC2155</name>
    <dbReference type="NCBI Taxonomy" id="313628"/>
    <lineage>
        <taxon>Bacteria</taxon>
        <taxon>Pseudomonadati</taxon>
        <taxon>Lentisphaerota</taxon>
        <taxon>Lentisphaeria</taxon>
        <taxon>Lentisphaerales</taxon>
        <taxon>Lentisphaeraceae</taxon>
        <taxon>Lentisphaera</taxon>
    </lineage>
</organism>
<dbReference type="GO" id="GO:0016887">
    <property type="term" value="F:ATP hydrolysis activity"/>
    <property type="evidence" value="ECO:0007669"/>
    <property type="project" value="InterPro"/>
</dbReference>
<dbReference type="SUPFAM" id="SSF52540">
    <property type="entry name" value="P-loop containing nucleoside triphosphate hydrolases"/>
    <property type="match status" value="1"/>
</dbReference>
<dbReference type="eggNOG" id="COG2274">
    <property type="taxonomic scope" value="Bacteria"/>
</dbReference>
<dbReference type="Pfam" id="PF00005">
    <property type="entry name" value="ABC_tran"/>
    <property type="match status" value="1"/>
</dbReference>
<dbReference type="EMBL" id="ABCK01000078">
    <property type="protein sequence ID" value="EDM24652.1"/>
    <property type="molecule type" value="Genomic_DNA"/>
</dbReference>
<protein>
    <submittedName>
        <fullName evidence="4">ABC transporter related protein</fullName>
    </submittedName>
</protein>
<dbReference type="PANTHER" id="PTHR43394:SF1">
    <property type="entry name" value="ATP-BINDING CASSETTE SUB-FAMILY B MEMBER 10, MITOCHONDRIAL"/>
    <property type="match status" value="1"/>
</dbReference>
<comment type="caution">
    <text evidence="4">The sequence shown here is derived from an EMBL/GenBank/DDBJ whole genome shotgun (WGS) entry which is preliminary data.</text>
</comment>
<proteinExistence type="predicted"/>
<keyword evidence="2" id="KW-0067">ATP-binding</keyword>
<dbReference type="OrthoDB" id="9772049at2"/>
<dbReference type="AlphaFoldDB" id="A6DUN1"/>
<dbReference type="PANTHER" id="PTHR43394">
    <property type="entry name" value="ATP-DEPENDENT PERMEASE MDL1, MITOCHONDRIAL"/>
    <property type="match status" value="1"/>
</dbReference>
<dbReference type="InterPro" id="IPR027417">
    <property type="entry name" value="P-loop_NTPase"/>
</dbReference>
<name>A6DUN1_9BACT</name>
<evidence type="ECO:0000259" key="3">
    <source>
        <dbReference type="Pfam" id="PF00005"/>
    </source>
</evidence>
<dbReference type="InterPro" id="IPR039421">
    <property type="entry name" value="Type_1_exporter"/>
</dbReference>
<feature type="non-terminal residue" evidence="4">
    <location>
        <position position="153"/>
    </location>
</feature>
<evidence type="ECO:0000313" key="5">
    <source>
        <dbReference type="Proteomes" id="UP000004947"/>
    </source>
</evidence>
<dbReference type="InterPro" id="IPR003439">
    <property type="entry name" value="ABC_transporter-like_ATP-bd"/>
</dbReference>
<dbReference type="GO" id="GO:0015421">
    <property type="term" value="F:ABC-type oligopeptide transporter activity"/>
    <property type="evidence" value="ECO:0007669"/>
    <property type="project" value="TreeGrafter"/>
</dbReference>
<sequence length="153" mass="16725">MRQAVSCISQEAKLFDGSVRDNLFYANPHLSHEELDEVVKVSGLDKLLNSQPMGLDLPVGEGGSQLSGGQRQLVAIAQAVAKNPPIILMDEPTSSLDTGAEAEFLAKMKEFTKDKTLILSTHKMRELQLVDRIIVLDKGLMIADGPRDKVLEV</sequence>
<dbReference type="InterPro" id="IPR017871">
    <property type="entry name" value="ABC_transporter-like_CS"/>
</dbReference>
<dbReference type="Gene3D" id="3.40.50.300">
    <property type="entry name" value="P-loop containing nucleotide triphosphate hydrolases"/>
    <property type="match status" value="1"/>
</dbReference>
<keyword evidence="1" id="KW-0547">Nucleotide-binding</keyword>
<accession>A6DUN1</accession>
<gene>
    <name evidence="4" type="ORF">LNTAR_25617</name>
</gene>
<feature type="domain" description="ABC transporter" evidence="3">
    <location>
        <begin position="2"/>
        <end position="94"/>
    </location>
</feature>
<reference evidence="4 5" key="1">
    <citation type="journal article" date="2010" name="J. Bacteriol.">
        <title>Genome sequence of Lentisphaera araneosa HTCC2155T, the type species of the order Lentisphaerales in the phylum Lentisphaerae.</title>
        <authorList>
            <person name="Thrash J.C."/>
            <person name="Cho J.C."/>
            <person name="Vergin K.L."/>
            <person name="Morris R.M."/>
            <person name="Giovannoni S.J."/>
        </authorList>
    </citation>
    <scope>NUCLEOTIDE SEQUENCE [LARGE SCALE GENOMIC DNA]</scope>
    <source>
        <strain evidence="4 5">HTCC2155</strain>
    </source>
</reference>
<evidence type="ECO:0000313" key="4">
    <source>
        <dbReference type="EMBL" id="EDM24652.1"/>
    </source>
</evidence>
<evidence type="ECO:0000256" key="2">
    <source>
        <dbReference type="ARBA" id="ARBA00022840"/>
    </source>
</evidence>
<keyword evidence="5" id="KW-1185">Reference proteome</keyword>
<dbReference type="GO" id="GO:0005524">
    <property type="term" value="F:ATP binding"/>
    <property type="evidence" value="ECO:0007669"/>
    <property type="project" value="UniProtKB-KW"/>
</dbReference>
<dbReference type="RefSeq" id="WP_007281512.1">
    <property type="nucleotide sequence ID" value="NZ_ABCK01000078.1"/>
</dbReference>
<dbReference type="Proteomes" id="UP000004947">
    <property type="component" value="Unassembled WGS sequence"/>
</dbReference>
<dbReference type="PROSITE" id="PS00211">
    <property type="entry name" value="ABC_TRANSPORTER_1"/>
    <property type="match status" value="1"/>
</dbReference>
<evidence type="ECO:0000256" key="1">
    <source>
        <dbReference type="ARBA" id="ARBA00022741"/>
    </source>
</evidence>